<sequence length="325" mass="35254">MDASLTQLLRRPSHRTEDPMTTFHPDLRRGRFIPNVSYGRLSSRLVRSVKWRATDPGPDVSVQEILVPGPKGAPSVSLRVFQPTGLKAAAPALLWIHGGGLIFGAPEQDDRTNIAFARELGITVAAVRYRLGPDHPAPAAVEDAYAALRGLADRADDLHIDVDRIAIGGASAGGGLAAALALLAHDRAEIRPAFQLLLYPMLDDRTTTRTDLDSLKVRVWTPKSNRYGWSSYLGDAVAGPDVSPYSAAARREDLTGLPPAWIGVGTLDLFHDEDVEYARRLSDSGVPCDLDVIPGAFHGFDLVFPKAEISREFWRRQAAALKGAL</sequence>
<evidence type="ECO:0000313" key="5">
    <source>
        <dbReference type="Proteomes" id="UP001183824"/>
    </source>
</evidence>
<dbReference type="Pfam" id="PF07859">
    <property type="entry name" value="Abhydrolase_3"/>
    <property type="match status" value="1"/>
</dbReference>
<name>A0ABU2V3C4_9ACTN</name>
<dbReference type="PANTHER" id="PTHR48081:SF8">
    <property type="entry name" value="ALPHA_BETA HYDROLASE FOLD-3 DOMAIN-CONTAINING PROTEIN-RELATED"/>
    <property type="match status" value="1"/>
</dbReference>
<feature type="region of interest" description="Disordered" evidence="2">
    <location>
        <begin position="1"/>
        <end position="20"/>
    </location>
</feature>
<dbReference type="InterPro" id="IPR050300">
    <property type="entry name" value="GDXG_lipolytic_enzyme"/>
</dbReference>
<reference evidence="5" key="1">
    <citation type="submission" date="2023-07" db="EMBL/GenBank/DDBJ databases">
        <title>30 novel species of actinomycetes from the DSMZ collection.</title>
        <authorList>
            <person name="Nouioui I."/>
        </authorList>
    </citation>
    <scope>NUCLEOTIDE SEQUENCE [LARGE SCALE GENOMIC DNA]</scope>
    <source>
        <strain evidence="5">DSM 41640</strain>
    </source>
</reference>
<dbReference type="Gene3D" id="3.40.50.1820">
    <property type="entry name" value="alpha/beta hydrolase"/>
    <property type="match status" value="1"/>
</dbReference>
<dbReference type="GO" id="GO:0016787">
    <property type="term" value="F:hydrolase activity"/>
    <property type="evidence" value="ECO:0007669"/>
    <property type="project" value="UniProtKB-KW"/>
</dbReference>
<keyword evidence="5" id="KW-1185">Reference proteome</keyword>
<feature type="domain" description="Alpha/beta hydrolase fold-3" evidence="3">
    <location>
        <begin position="93"/>
        <end position="300"/>
    </location>
</feature>
<proteinExistence type="predicted"/>
<evidence type="ECO:0000256" key="1">
    <source>
        <dbReference type="ARBA" id="ARBA00022801"/>
    </source>
</evidence>
<evidence type="ECO:0000313" key="4">
    <source>
        <dbReference type="EMBL" id="MDT0480066.1"/>
    </source>
</evidence>
<protein>
    <submittedName>
        <fullName evidence="4">Alpha/beta hydrolase</fullName>
    </submittedName>
</protein>
<evidence type="ECO:0000259" key="3">
    <source>
        <dbReference type="Pfam" id="PF07859"/>
    </source>
</evidence>
<gene>
    <name evidence="4" type="ORF">RNB18_07755</name>
</gene>
<evidence type="ECO:0000256" key="2">
    <source>
        <dbReference type="SAM" id="MobiDB-lite"/>
    </source>
</evidence>
<dbReference type="EMBL" id="JAVREZ010000002">
    <property type="protein sequence ID" value="MDT0480066.1"/>
    <property type="molecule type" value="Genomic_DNA"/>
</dbReference>
<dbReference type="Proteomes" id="UP001183824">
    <property type="component" value="Unassembled WGS sequence"/>
</dbReference>
<accession>A0ABU2V3C4</accession>
<dbReference type="PANTHER" id="PTHR48081">
    <property type="entry name" value="AB HYDROLASE SUPERFAMILY PROTEIN C4A8.06C"/>
    <property type="match status" value="1"/>
</dbReference>
<keyword evidence="1 4" id="KW-0378">Hydrolase</keyword>
<dbReference type="SUPFAM" id="SSF53474">
    <property type="entry name" value="alpha/beta-Hydrolases"/>
    <property type="match status" value="1"/>
</dbReference>
<comment type="caution">
    <text evidence="4">The sequence shown here is derived from an EMBL/GenBank/DDBJ whole genome shotgun (WGS) entry which is preliminary data.</text>
</comment>
<dbReference type="RefSeq" id="WP_311713384.1">
    <property type="nucleotide sequence ID" value="NZ_JAVREZ010000002.1"/>
</dbReference>
<dbReference type="InterPro" id="IPR029058">
    <property type="entry name" value="AB_hydrolase_fold"/>
</dbReference>
<organism evidence="4 5">
    <name type="scientific">Streptomyces doebereineriae</name>
    <dbReference type="NCBI Taxonomy" id="3075528"/>
    <lineage>
        <taxon>Bacteria</taxon>
        <taxon>Bacillati</taxon>
        <taxon>Actinomycetota</taxon>
        <taxon>Actinomycetes</taxon>
        <taxon>Kitasatosporales</taxon>
        <taxon>Streptomycetaceae</taxon>
        <taxon>Streptomyces</taxon>
    </lineage>
</organism>
<dbReference type="InterPro" id="IPR013094">
    <property type="entry name" value="AB_hydrolase_3"/>
</dbReference>